<reference evidence="4" key="1">
    <citation type="submission" date="2021-01" db="EMBL/GenBank/DDBJ databases">
        <authorList>
            <person name="Corre E."/>
            <person name="Pelletier E."/>
            <person name="Niang G."/>
            <person name="Scheremetjew M."/>
            <person name="Finn R."/>
            <person name="Kale V."/>
            <person name="Holt S."/>
            <person name="Cochrane G."/>
            <person name="Meng A."/>
            <person name="Brown T."/>
            <person name="Cohen L."/>
        </authorList>
    </citation>
    <scope>NUCLEOTIDE SEQUENCE</scope>
    <source>
        <strain evidence="4">CCMP1381</strain>
    </source>
</reference>
<keyword evidence="2" id="KW-0732">Signal</keyword>
<feature type="compositionally biased region" description="Basic residues" evidence="1">
    <location>
        <begin position="37"/>
        <end position="48"/>
    </location>
</feature>
<dbReference type="PROSITE" id="PS50942">
    <property type="entry name" value="ENTH"/>
    <property type="match status" value="1"/>
</dbReference>
<name>A0A7S2BNN4_9STRA</name>
<dbReference type="SUPFAM" id="SSF48464">
    <property type="entry name" value="ENTH/VHS domain"/>
    <property type="match status" value="1"/>
</dbReference>
<feature type="compositionally biased region" description="Low complexity" evidence="1">
    <location>
        <begin position="508"/>
        <end position="522"/>
    </location>
</feature>
<feature type="chain" id="PRO_5030725682" description="ENTH domain-containing protein" evidence="2">
    <location>
        <begin position="17"/>
        <end position="577"/>
    </location>
</feature>
<organism evidence="4">
    <name type="scientific">Octactis speculum</name>
    <dbReference type="NCBI Taxonomy" id="3111310"/>
    <lineage>
        <taxon>Eukaryota</taxon>
        <taxon>Sar</taxon>
        <taxon>Stramenopiles</taxon>
        <taxon>Ochrophyta</taxon>
        <taxon>Dictyochophyceae</taxon>
        <taxon>Dictyochales</taxon>
        <taxon>Dictyochaceae</taxon>
        <taxon>Octactis</taxon>
    </lineage>
</organism>
<sequence length="577" mass="65098">MLKCTIVFVLLGIADASQRWVTQPYQRRLLAANIPKRSSRSSATRKKRYVESEDGDFSDYDDYEQPRQPTRSRRSEYDDDDDDDYQAPAPSRRRASSSRRAPAPPPSRRRQSSSRRASNRHYPRNNRGVAAYRQGPSMTERMLSAGKSAMDASSKTLGTVASGTVMAAGKTVSTMKKVKRHAKETTSSALEKLLLRATFPDDAPVAPIDAKDLVSSIRSYPLRQSRREVNAYEKLLHKVWKKALEPDWRTTLKGLSLLHYLAKHVRPREGRRIADCIKSMKRSRYTMGSVKSKPLKHRYFSTKDMIITLDRSGIPYADFLKAYMVYVMKRTSYSARFEELQEVIKANNEDDAAPSVKVDEAVQRIDDAKEMVSLALKIECIVAPRKSDESDTMVARPNFVIGSVEFMVKEDLMELWKKLTKVVMRCIEGSDPVLLPAEERIRIMEWWLVTRPKVEDWLDRCRKSIHGAGIKTDASRFSLESLEEALNLTEEAVTAALEAATGELDAAEAPEGGAAPAPAADAGSDDQVCEAEADDEEEAADDADVVDEDMSEESEEEEDEDDEDEDEDDYDEEDDDY</sequence>
<feature type="domain" description="ENTH" evidence="3">
    <location>
        <begin position="182"/>
        <end position="341"/>
    </location>
</feature>
<feature type="compositionally biased region" description="Acidic residues" evidence="1">
    <location>
        <begin position="523"/>
        <end position="577"/>
    </location>
</feature>
<proteinExistence type="predicted"/>
<feature type="signal peptide" evidence="2">
    <location>
        <begin position="1"/>
        <end position="16"/>
    </location>
</feature>
<protein>
    <recommendedName>
        <fullName evidence="3">ENTH domain-containing protein</fullName>
    </recommendedName>
</protein>
<gene>
    <name evidence="4" type="ORF">DSPE1174_LOCUS8941</name>
</gene>
<dbReference type="InterPro" id="IPR008942">
    <property type="entry name" value="ENTH_VHS"/>
</dbReference>
<feature type="region of interest" description="Disordered" evidence="1">
    <location>
        <begin position="35"/>
        <end position="137"/>
    </location>
</feature>
<feature type="compositionally biased region" description="Basic residues" evidence="1">
    <location>
        <begin position="107"/>
        <end position="124"/>
    </location>
</feature>
<evidence type="ECO:0000256" key="1">
    <source>
        <dbReference type="SAM" id="MobiDB-lite"/>
    </source>
</evidence>
<dbReference type="InterPro" id="IPR013809">
    <property type="entry name" value="ENTH"/>
</dbReference>
<evidence type="ECO:0000313" key="4">
    <source>
        <dbReference type="EMBL" id="CAD9402296.1"/>
    </source>
</evidence>
<feature type="compositionally biased region" description="Acidic residues" evidence="1">
    <location>
        <begin position="52"/>
        <end position="63"/>
    </location>
</feature>
<dbReference type="Gene3D" id="1.25.40.90">
    <property type="match status" value="1"/>
</dbReference>
<feature type="region of interest" description="Disordered" evidence="1">
    <location>
        <begin position="508"/>
        <end position="577"/>
    </location>
</feature>
<accession>A0A7S2BNN4</accession>
<dbReference type="EMBL" id="HBGS01017023">
    <property type="protein sequence ID" value="CAD9402296.1"/>
    <property type="molecule type" value="Transcribed_RNA"/>
</dbReference>
<evidence type="ECO:0000259" key="3">
    <source>
        <dbReference type="PROSITE" id="PS50942"/>
    </source>
</evidence>
<dbReference type="AlphaFoldDB" id="A0A7S2BNN4"/>
<evidence type="ECO:0000256" key="2">
    <source>
        <dbReference type="SAM" id="SignalP"/>
    </source>
</evidence>